<dbReference type="PANTHER" id="PTHR38248:SF2">
    <property type="entry name" value="FUNK1 11"/>
    <property type="match status" value="1"/>
</dbReference>
<dbReference type="InterPro" id="IPR011009">
    <property type="entry name" value="Kinase-like_dom_sf"/>
</dbReference>
<reference evidence="3" key="1">
    <citation type="submission" date="2016-06" db="EMBL/GenBank/DDBJ databases">
        <title>Draft Genome sequence of the fungus Inonotus baumii.</title>
        <authorList>
            <person name="Zhu H."/>
            <person name="Lin W."/>
        </authorList>
    </citation>
    <scope>NUCLEOTIDE SEQUENCE</scope>
    <source>
        <strain evidence="3">821</strain>
    </source>
</reference>
<feature type="domain" description="Fungal-type protein kinase" evidence="2">
    <location>
        <begin position="193"/>
        <end position="618"/>
    </location>
</feature>
<evidence type="ECO:0000313" key="4">
    <source>
        <dbReference type="Proteomes" id="UP000757232"/>
    </source>
</evidence>
<dbReference type="InterPro" id="IPR040976">
    <property type="entry name" value="Pkinase_fungal"/>
</dbReference>
<evidence type="ECO:0000259" key="2">
    <source>
        <dbReference type="Pfam" id="PF17667"/>
    </source>
</evidence>
<comment type="caution">
    <text evidence="3">The sequence shown here is derived from an EMBL/GenBank/DDBJ whole genome shotgun (WGS) entry which is preliminary data.</text>
</comment>
<evidence type="ECO:0000313" key="3">
    <source>
        <dbReference type="EMBL" id="OCB90631.1"/>
    </source>
</evidence>
<evidence type="ECO:0000256" key="1">
    <source>
        <dbReference type="SAM" id="MobiDB-lite"/>
    </source>
</evidence>
<dbReference type="Pfam" id="PF17667">
    <property type="entry name" value="Pkinase_fungal"/>
    <property type="match status" value="1"/>
</dbReference>
<protein>
    <recommendedName>
        <fullName evidence="2">Fungal-type protein kinase domain-containing protein</fullName>
    </recommendedName>
</protein>
<proteinExistence type="predicted"/>
<dbReference type="OrthoDB" id="312874at2759"/>
<sequence>MTERIEAVNACSHVTSQADLSDVSQLVTSRTVQFQRSHLQVLAHQDSTTCLGHLTRVHTLGLEMLKTESSARQKRFDKPLAAQPVPSGSYDDFKATLEEKRSILRGVITTEDRWRAFEIAPESASGTEGLVFAPISDIFRKAIEFASSDAHLEPTFVLLLSHNASPNSQKARIHPGGYFILREAEERAHISTEQPERKMRWWYDIALTTEFKKTRNRREQNENVSKLMFNIQQTMTLDPCRRFTFGITIENTEMRLWFCSRATPVVSETFDFTTDVKLLTRVFLSFAFASKEELGWDPTMQPFFRSSGERVYRIKIANETYETESMLSDFSTDALVSHATRVWTVRHVRSQVSYVLKDVWLDEDRDPEHIIRGTILAEIQEKYGVGVRREAASHLLTPVAHWFVPINEEHDHTTDIMMRGYTPSMKYRFKIRVKKATGIDDFATSNGDTQLSRRELRAPFPRCLHRRKVYRRKHYRVLFKEVAQDLYRVRTLSEAFTVLKDGTKVMKWIHGCGWVHRDISAGNLYLYNGRGLIGDFEYAKRRNTDISKELPTGTPDFTSVEAVRRVYDHLPDNDDVLLARLSSWAGLSVKEVVEKLSFPFFHNDLHDLESIWWIATWVLFFNRVCRDLSDEEQDYYRLLAAKAIFHIAGSPTDRTLFFQTPTVFEEQTAWVPDELRDMTRFLNALRRILFVSYEKFEKELPEVRTDVFEGIHENFLLVFDTCKNTAVEIEVALSQTLAPQHHLSFCDSDEYVYQDLNVPSLEHNSEGETPDSSFSDSDKETGVRGSSMIDVFREERHLTGVWNINPDDFTTPMPSFCTSRYELEIC</sequence>
<accession>A0A9Q5NB54</accession>
<dbReference type="Gene3D" id="1.10.510.10">
    <property type="entry name" value="Transferase(Phosphotransferase) domain 1"/>
    <property type="match status" value="1"/>
</dbReference>
<dbReference type="AlphaFoldDB" id="A0A9Q5NB54"/>
<organism evidence="3 4">
    <name type="scientific">Sanghuangporus baumii</name>
    <name type="common">Phellinus baumii</name>
    <dbReference type="NCBI Taxonomy" id="108892"/>
    <lineage>
        <taxon>Eukaryota</taxon>
        <taxon>Fungi</taxon>
        <taxon>Dikarya</taxon>
        <taxon>Basidiomycota</taxon>
        <taxon>Agaricomycotina</taxon>
        <taxon>Agaricomycetes</taxon>
        <taxon>Hymenochaetales</taxon>
        <taxon>Hymenochaetaceae</taxon>
        <taxon>Sanghuangporus</taxon>
    </lineage>
</organism>
<feature type="region of interest" description="Disordered" evidence="1">
    <location>
        <begin position="762"/>
        <end position="783"/>
    </location>
</feature>
<name>A0A9Q5NB54_SANBA</name>
<dbReference type="EMBL" id="LNZH02000123">
    <property type="protein sequence ID" value="OCB90631.1"/>
    <property type="molecule type" value="Genomic_DNA"/>
</dbReference>
<keyword evidence="4" id="KW-1185">Reference proteome</keyword>
<dbReference type="Proteomes" id="UP000757232">
    <property type="component" value="Unassembled WGS sequence"/>
</dbReference>
<dbReference type="PANTHER" id="PTHR38248">
    <property type="entry name" value="FUNK1 6"/>
    <property type="match status" value="1"/>
</dbReference>
<gene>
    <name evidence="3" type="ORF">A7U60_g2149</name>
</gene>
<dbReference type="SUPFAM" id="SSF56112">
    <property type="entry name" value="Protein kinase-like (PK-like)"/>
    <property type="match status" value="1"/>
</dbReference>